<dbReference type="Pfam" id="PF02673">
    <property type="entry name" value="BacA"/>
    <property type="match status" value="1"/>
</dbReference>
<keyword evidence="13 17" id="KW-0961">Cell wall biogenesis/degradation</keyword>
<evidence type="ECO:0000256" key="10">
    <source>
        <dbReference type="ARBA" id="ARBA00022989"/>
    </source>
</evidence>
<comment type="miscellaneous">
    <text evidence="17">Bacitracin is thought to be involved in the inhibition of peptidoglycan synthesis by sequestering undecaprenyl diphosphate, thereby reducing the pool of lipid carrier available.</text>
</comment>
<feature type="transmembrane region" description="Helical" evidence="17">
    <location>
        <begin position="256"/>
        <end position="274"/>
    </location>
</feature>
<dbReference type="EMBL" id="JAAFYZ010000182">
    <property type="protein sequence ID" value="MBS2552320.1"/>
    <property type="molecule type" value="Genomic_DNA"/>
</dbReference>
<dbReference type="PANTHER" id="PTHR30622">
    <property type="entry name" value="UNDECAPRENYL-DIPHOSPHATASE"/>
    <property type="match status" value="1"/>
</dbReference>
<comment type="caution">
    <text evidence="18">The sequence shown here is derived from an EMBL/GenBank/DDBJ whole genome shotgun (WGS) entry which is preliminary data.</text>
</comment>
<evidence type="ECO:0000256" key="12">
    <source>
        <dbReference type="ARBA" id="ARBA00023251"/>
    </source>
</evidence>
<evidence type="ECO:0000256" key="15">
    <source>
        <dbReference type="ARBA" id="ARBA00032932"/>
    </source>
</evidence>
<feature type="transmembrane region" description="Helical" evidence="17">
    <location>
        <begin position="163"/>
        <end position="183"/>
    </location>
</feature>
<evidence type="ECO:0000256" key="2">
    <source>
        <dbReference type="ARBA" id="ARBA00010621"/>
    </source>
</evidence>
<comment type="similarity">
    <text evidence="2 17">Belongs to the UppP family.</text>
</comment>
<accession>A0ABS5L1W0</accession>
<gene>
    <name evidence="17" type="primary">uppP</name>
    <name evidence="18" type="ORF">KGQ19_36245</name>
</gene>
<dbReference type="InterPro" id="IPR003824">
    <property type="entry name" value="UppP"/>
</dbReference>
<evidence type="ECO:0000256" key="11">
    <source>
        <dbReference type="ARBA" id="ARBA00023136"/>
    </source>
</evidence>
<evidence type="ECO:0000256" key="13">
    <source>
        <dbReference type="ARBA" id="ARBA00023316"/>
    </source>
</evidence>
<evidence type="ECO:0000256" key="17">
    <source>
        <dbReference type="HAMAP-Rule" id="MF_01006"/>
    </source>
</evidence>
<evidence type="ECO:0000256" key="9">
    <source>
        <dbReference type="ARBA" id="ARBA00022984"/>
    </source>
</evidence>
<dbReference type="HAMAP" id="MF_01006">
    <property type="entry name" value="Undec_diphosphatase"/>
    <property type="match status" value="1"/>
</dbReference>
<dbReference type="EC" id="3.6.1.27" evidence="3 17"/>
<keyword evidence="6 17" id="KW-0812">Transmembrane</keyword>
<feature type="transmembrane region" description="Helical" evidence="17">
    <location>
        <begin position="87"/>
        <end position="107"/>
    </location>
</feature>
<keyword evidence="7 17" id="KW-0378">Hydrolase</keyword>
<keyword evidence="5 17" id="KW-1003">Cell membrane</keyword>
<evidence type="ECO:0000256" key="6">
    <source>
        <dbReference type="ARBA" id="ARBA00022692"/>
    </source>
</evidence>
<feature type="transmembrane region" description="Helical" evidence="17">
    <location>
        <begin position="321"/>
        <end position="338"/>
    </location>
</feature>
<proteinExistence type="inferred from homology"/>
<dbReference type="GO" id="GO:0050380">
    <property type="term" value="F:undecaprenyl-diphosphatase activity"/>
    <property type="evidence" value="ECO:0007669"/>
    <property type="project" value="UniProtKB-EC"/>
</dbReference>
<keyword evidence="9 17" id="KW-0573">Peptidoglycan synthesis</keyword>
<keyword evidence="11 17" id="KW-0472">Membrane</keyword>
<feature type="transmembrane region" description="Helical" evidence="17">
    <location>
        <begin position="133"/>
        <end position="151"/>
    </location>
</feature>
<dbReference type="Proteomes" id="UP000730482">
    <property type="component" value="Unassembled WGS sequence"/>
</dbReference>
<evidence type="ECO:0000313" key="19">
    <source>
        <dbReference type="Proteomes" id="UP000730482"/>
    </source>
</evidence>
<name>A0ABS5L1W0_9ACTN</name>
<evidence type="ECO:0000256" key="16">
    <source>
        <dbReference type="ARBA" id="ARBA00047594"/>
    </source>
</evidence>
<comment type="subcellular location">
    <subcellularLocation>
        <location evidence="1 17">Cell membrane</location>
        <topology evidence="1 17">Multi-pass membrane protein</topology>
    </subcellularLocation>
</comment>
<keyword evidence="12 17" id="KW-0046">Antibiotic resistance</keyword>
<dbReference type="PANTHER" id="PTHR30622:SF4">
    <property type="entry name" value="UNDECAPRENYL-DIPHOSPHATASE"/>
    <property type="match status" value="1"/>
</dbReference>
<evidence type="ECO:0000256" key="3">
    <source>
        <dbReference type="ARBA" id="ARBA00012374"/>
    </source>
</evidence>
<dbReference type="NCBIfam" id="NF001395">
    <property type="entry name" value="PRK00281.3-1"/>
    <property type="match status" value="1"/>
</dbReference>
<sequence>MPLCPTFTVCLLAPPDAPRILRRIAFLFRRGTDLSGLNYLEACTIGLVQGVTELFPISSLGHSILLPAFIGGHWKTDLDMTAKDSPYLAFLVLAHVGTALALVAFFWRDWVRIIGALFSSIRHRSVEGPDERLAWLLVVGTIPVGLVGIVLDKALRTHLGKPVPAAVFLLINGFVIFLADYLLKSSSKGRHADDGNVPPRSGEPPEVAADRRLARLGWKSAAGIGGAQAFALLPGISRSGITMVAGLARGLKTEDAARFAFLLATPVILAAGVYKAPELAKPANHSILGPAIAGAVLAAVGAYISVRFLTRYFENRDLKPFGIYCVLAGAFSLVWFSIHH</sequence>
<evidence type="ECO:0000256" key="4">
    <source>
        <dbReference type="ARBA" id="ARBA00021581"/>
    </source>
</evidence>
<evidence type="ECO:0000256" key="5">
    <source>
        <dbReference type="ARBA" id="ARBA00022475"/>
    </source>
</evidence>
<comment type="catalytic activity">
    <reaction evidence="16 17">
        <text>di-trans,octa-cis-undecaprenyl diphosphate + H2O = di-trans,octa-cis-undecaprenyl phosphate + phosphate + H(+)</text>
        <dbReference type="Rhea" id="RHEA:28094"/>
        <dbReference type="ChEBI" id="CHEBI:15377"/>
        <dbReference type="ChEBI" id="CHEBI:15378"/>
        <dbReference type="ChEBI" id="CHEBI:43474"/>
        <dbReference type="ChEBI" id="CHEBI:58405"/>
        <dbReference type="ChEBI" id="CHEBI:60392"/>
        <dbReference type="EC" id="3.6.1.27"/>
    </reaction>
</comment>
<keyword evidence="19" id="KW-1185">Reference proteome</keyword>
<keyword evidence="10 17" id="KW-1133">Transmembrane helix</keyword>
<keyword evidence="8 17" id="KW-0133">Cell shape</keyword>
<evidence type="ECO:0000313" key="18">
    <source>
        <dbReference type="EMBL" id="MBS2552320.1"/>
    </source>
</evidence>
<feature type="transmembrane region" description="Helical" evidence="17">
    <location>
        <begin position="286"/>
        <end position="309"/>
    </location>
</feature>
<comment type="function">
    <text evidence="17">Catalyzes the dephosphorylation of undecaprenyl diphosphate (UPP). Confers resistance to bacitracin.</text>
</comment>
<protein>
    <recommendedName>
        <fullName evidence="4 17">Undecaprenyl-diphosphatase</fullName>
        <ecNumber evidence="3 17">3.6.1.27</ecNumber>
    </recommendedName>
    <alternativeName>
        <fullName evidence="15 17">Bacitracin resistance protein</fullName>
    </alternativeName>
    <alternativeName>
        <fullName evidence="14 17">Undecaprenyl pyrophosphate phosphatase</fullName>
    </alternativeName>
</protein>
<evidence type="ECO:0000256" key="1">
    <source>
        <dbReference type="ARBA" id="ARBA00004651"/>
    </source>
</evidence>
<reference evidence="18 19" key="1">
    <citation type="submission" date="2020-02" db="EMBL/GenBank/DDBJ databases">
        <title>Acidophilic actinobacteria isolated from forest soil.</title>
        <authorList>
            <person name="Golinska P."/>
        </authorList>
    </citation>
    <scope>NUCLEOTIDE SEQUENCE [LARGE SCALE GENOMIC DNA]</scope>
    <source>
        <strain evidence="18 19">NL8</strain>
    </source>
</reference>
<organism evidence="18 19">
    <name type="scientific">Catenulispora pinistramenti</name>
    <dbReference type="NCBI Taxonomy" id="2705254"/>
    <lineage>
        <taxon>Bacteria</taxon>
        <taxon>Bacillati</taxon>
        <taxon>Actinomycetota</taxon>
        <taxon>Actinomycetes</taxon>
        <taxon>Catenulisporales</taxon>
        <taxon>Catenulisporaceae</taxon>
        <taxon>Catenulispora</taxon>
    </lineage>
</organism>
<evidence type="ECO:0000256" key="7">
    <source>
        <dbReference type="ARBA" id="ARBA00022801"/>
    </source>
</evidence>
<evidence type="ECO:0000256" key="8">
    <source>
        <dbReference type="ARBA" id="ARBA00022960"/>
    </source>
</evidence>
<evidence type="ECO:0000256" key="14">
    <source>
        <dbReference type="ARBA" id="ARBA00032707"/>
    </source>
</evidence>